<dbReference type="Gene3D" id="3.40.50.970">
    <property type="match status" value="1"/>
</dbReference>
<dbReference type="Gene3D" id="3.40.50.920">
    <property type="match status" value="1"/>
</dbReference>
<accession>A0AAW9RZP8</accession>
<sequence>MTAEMKAGLDLAESTVTEEFDEKTWDMVVSLGLSRQLTTGTTLLELADSGQEDIVVCTADLGRPTQVEAFGRRYPDRYFNFGIAERNMIGAAAGLAAVGYLPVISNYSFFLALMGVENIRNDICYPGLPVKMVGTHSGIAMGFYGTSHHCCEDIGALRTMAGLNLMAPCDGMAITSALRSLIRHPEPIYFRAGRGREAPIYQAPFDFRIGGSNTLREGRHATVLAIGNLVKAGLDAAETLSEEGVEVTVVDMYSIRPIDREAIRKATAEHGVIVSAEEHNVTGGFGSAIAEVIAEEGLGARLHKVGMPDQYSILGPPTHLYAHYGLDGAGVASAVRTALRG</sequence>
<protein>
    <submittedName>
        <fullName evidence="5">Transketolase C-terminal domain-containing protein</fullName>
    </submittedName>
</protein>
<dbReference type="SMART" id="SM00861">
    <property type="entry name" value="Transket_pyr"/>
    <property type="match status" value="1"/>
</dbReference>
<keyword evidence="6" id="KW-1185">Reference proteome</keyword>
<evidence type="ECO:0000256" key="2">
    <source>
        <dbReference type="ARBA" id="ARBA00007131"/>
    </source>
</evidence>
<dbReference type="Pfam" id="PF02779">
    <property type="entry name" value="Transket_pyr"/>
    <property type="match status" value="1"/>
</dbReference>
<dbReference type="PANTHER" id="PTHR43825">
    <property type="entry name" value="PYRUVATE DEHYDROGENASE E1 COMPONENT"/>
    <property type="match status" value="1"/>
</dbReference>
<evidence type="ECO:0000256" key="1">
    <source>
        <dbReference type="ARBA" id="ARBA00001964"/>
    </source>
</evidence>
<evidence type="ECO:0000313" key="5">
    <source>
        <dbReference type="EMBL" id="MEJ8573755.1"/>
    </source>
</evidence>
<dbReference type="Proteomes" id="UP001378188">
    <property type="component" value="Unassembled WGS sequence"/>
</dbReference>
<name>A0AAW9RZP8_9HYPH</name>
<organism evidence="5 6">
    <name type="scientific">Microbaculum marinum</name>
    <dbReference type="NCBI Taxonomy" id="1764581"/>
    <lineage>
        <taxon>Bacteria</taxon>
        <taxon>Pseudomonadati</taxon>
        <taxon>Pseudomonadota</taxon>
        <taxon>Alphaproteobacteria</taxon>
        <taxon>Hyphomicrobiales</taxon>
        <taxon>Tepidamorphaceae</taxon>
        <taxon>Microbaculum</taxon>
    </lineage>
</organism>
<evidence type="ECO:0000313" key="6">
    <source>
        <dbReference type="Proteomes" id="UP001378188"/>
    </source>
</evidence>
<dbReference type="FunFam" id="3.40.50.970:FF:000129">
    <property type="entry name" value="Transketolase"/>
    <property type="match status" value="1"/>
</dbReference>
<dbReference type="PANTHER" id="PTHR43825:SF1">
    <property type="entry name" value="TRANSKETOLASE-LIKE PYRIMIDINE-BINDING DOMAIN-CONTAINING PROTEIN"/>
    <property type="match status" value="1"/>
</dbReference>
<dbReference type="InterPro" id="IPR005475">
    <property type="entry name" value="Transketolase-like_Pyr-bd"/>
</dbReference>
<feature type="domain" description="Transketolase-like pyrimidine-binding" evidence="4">
    <location>
        <begin position="33"/>
        <end position="200"/>
    </location>
</feature>
<dbReference type="InterPro" id="IPR029061">
    <property type="entry name" value="THDP-binding"/>
</dbReference>
<comment type="similarity">
    <text evidence="2">Belongs to the transketolase family.</text>
</comment>
<dbReference type="RefSeq" id="WP_340331451.1">
    <property type="nucleotide sequence ID" value="NZ_JAZHOF010000008.1"/>
</dbReference>
<dbReference type="AlphaFoldDB" id="A0AAW9RZP8"/>
<dbReference type="InterPro" id="IPR009014">
    <property type="entry name" value="Transketo_C/PFOR_II"/>
</dbReference>
<comment type="cofactor">
    <cofactor evidence="1">
        <name>thiamine diphosphate</name>
        <dbReference type="ChEBI" id="CHEBI:58937"/>
    </cofactor>
</comment>
<dbReference type="CDD" id="cd07033">
    <property type="entry name" value="TPP_PYR_DXS_TK_like"/>
    <property type="match status" value="1"/>
</dbReference>
<reference evidence="5 6" key="1">
    <citation type="submission" date="2024-02" db="EMBL/GenBank/DDBJ databases">
        <title>Genome analysis and characterization of Microbaculum marinisediminis sp. nov., isolated from marine sediment.</title>
        <authorList>
            <person name="Du Z.-J."/>
            <person name="Ye Y.-Q."/>
            <person name="Zhang Z.-R."/>
            <person name="Yuan S.-M."/>
            <person name="Zhang X.-Y."/>
        </authorList>
    </citation>
    <scope>NUCLEOTIDE SEQUENCE [LARGE SCALE GENOMIC DNA]</scope>
    <source>
        <strain evidence="5 6">SDUM1044001</strain>
    </source>
</reference>
<dbReference type="EMBL" id="JAZHOF010000008">
    <property type="protein sequence ID" value="MEJ8573755.1"/>
    <property type="molecule type" value="Genomic_DNA"/>
</dbReference>
<proteinExistence type="inferred from homology"/>
<dbReference type="InterPro" id="IPR051157">
    <property type="entry name" value="PDH/Transketolase"/>
</dbReference>
<dbReference type="Pfam" id="PF02780">
    <property type="entry name" value="Transketolase_C"/>
    <property type="match status" value="1"/>
</dbReference>
<keyword evidence="3" id="KW-0786">Thiamine pyrophosphate</keyword>
<evidence type="ECO:0000256" key="3">
    <source>
        <dbReference type="ARBA" id="ARBA00023052"/>
    </source>
</evidence>
<evidence type="ECO:0000259" key="4">
    <source>
        <dbReference type="SMART" id="SM00861"/>
    </source>
</evidence>
<gene>
    <name evidence="5" type="ORF">V3328_19850</name>
</gene>
<dbReference type="InterPro" id="IPR033248">
    <property type="entry name" value="Transketolase_C"/>
</dbReference>
<dbReference type="SUPFAM" id="SSF52922">
    <property type="entry name" value="TK C-terminal domain-like"/>
    <property type="match status" value="1"/>
</dbReference>
<dbReference type="SUPFAM" id="SSF52518">
    <property type="entry name" value="Thiamin diphosphate-binding fold (THDP-binding)"/>
    <property type="match status" value="1"/>
</dbReference>
<comment type="caution">
    <text evidence="5">The sequence shown here is derived from an EMBL/GenBank/DDBJ whole genome shotgun (WGS) entry which is preliminary data.</text>
</comment>